<dbReference type="EMBL" id="MU266402">
    <property type="protein sequence ID" value="KAH7925464.1"/>
    <property type="molecule type" value="Genomic_DNA"/>
</dbReference>
<keyword evidence="2" id="KW-1185">Reference proteome</keyword>
<reference evidence="1" key="1">
    <citation type="journal article" date="2021" name="New Phytol.">
        <title>Evolutionary innovations through gain and loss of genes in the ectomycorrhizal Boletales.</title>
        <authorList>
            <person name="Wu G."/>
            <person name="Miyauchi S."/>
            <person name="Morin E."/>
            <person name="Kuo A."/>
            <person name="Drula E."/>
            <person name="Varga T."/>
            <person name="Kohler A."/>
            <person name="Feng B."/>
            <person name="Cao Y."/>
            <person name="Lipzen A."/>
            <person name="Daum C."/>
            <person name="Hundley H."/>
            <person name="Pangilinan J."/>
            <person name="Johnson J."/>
            <person name="Barry K."/>
            <person name="LaButti K."/>
            <person name="Ng V."/>
            <person name="Ahrendt S."/>
            <person name="Min B."/>
            <person name="Choi I.G."/>
            <person name="Park H."/>
            <person name="Plett J.M."/>
            <person name="Magnuson J."/>
            <person name="Spatafora J.W."/>
            <person name="Nagy L.G."/>
            <person name="Henrissat B."/>
            <person name="Grigoriev I.V."/>
            <person name="Yang Z.L."/>
            <person name="Xu J."/>
            <person name="Martin F.M."/>
        </authorList>
    </citation>
    <scope>NUCLEOTIDE SEQUENCE</scope>
    <source>
        <strain evidence="1">KUC20120723A-06</strain>
    </source>
</reference>
<evidence type="ECO:0000313" key="1">
    <source>
        <dbReference type="EMBL" id="KAH7925464.1"/>
    </source>
</evidence>
<sequence length="56" mass="6070">MSIVRWSESRSANVGGPERAIHFLNGHHGAHDPTTVPDTFIIISEARVIHTLAGIP</sequence>
<proteinExistence type="predicted"/>
<dbReference type="Proteomes" id="UP000790709">
    <property type="component" value="Unassembled WGS sequence"/>
</dbReference>
<protein>
    <submittedName>
        <fullName evidence="1">Uncharacterized protein</fullName>
    </submittedName>
</protein>
<accession>A0ACB8BIR0</accession>
<evidence type="ECO:0000313" key="2">
    <source>
        <dbReference type="Proteomes" id="UP000790709"/>
    </source>
</evidence>
<comment type="caution">
    <text evidence="1">The sequence shown here is derived from an EMBL/GenBank/DDBJ whole genome shotgun (WGS) entry which is preliminary data.</text>
</comment>
<name>A0ACB8BIR0_9AGAM</name>
<organism evidence="1 2">
    <name type="scientific">Leucogyrophana mollusca</name>
    <dbReference type="NCBI Taxonomy" id="85980"/>
    <lineage>
        <taxon>Eukaryota</taxon>
        <taxon>Fungi</taxon>
        <taxon>Dikarya</taxon>
        <taxon>Basidiomycota</taxon>
        <taxon>Agaricomycotina</taxon>
        <taxon>Agaricomycetes</taxon>
        <taxon>Agaricomycetidae</taxon>
        <taxon>Boletales</taxon>
        <taxon>Boletales incertae sedis</taxon>
        <taxon>Leucogyrophana</taxon>
    </lineage>
</organism>
<gene>
    <name evidence="1" type="ORF">BV22DRAFT_1034038</name>
</gene>